<comment type="caution">
    <text evidence="9">The sequence shown here is derived from an EMBL/GenBank/DDBJ whole genome shotgun (WGS) entry which is preliminary data.</text>
</comment>
<comment type="subcellular location">
    <subcellularLocation>
        <location evidence="1 7">Cell membrane</location>
        <topology evidence="1 7">Multi-pass membrane protein</topology>
    </subcellularLocation>
</comment>
<evidence type="ECO:0000256" key="5">
    <source>
        <dbReference type="ARBA" id="ARBA00022989"/>
    </source>
</evidence>
<dbReference type="GO" id="GO:0055085">
    <property type="term" value="P:transmembrane transport"/>
    <property type="evidence" value="ECO:0007669"/>
    <property type="project" value="InterPro"/>
</dbReference>
<dbReference type="GO" id="GO:0005886">
    <property type="term" value="C:plasma membrane"/>
    <property type="evidence" value="ECO:0007669"/>
    <property type="project" value="UniProtKB-SubCell"/>
</dbReference>
<feature type="transmembrane region" description="Helical" evidence="7">
    <location>
        <begin position="74"/>
        <end position="94"/>
    </location>
</feature>
<evidence type="ECO:0000256" key="4">
    <source>
        <dbReference type="ARBA" id="ARBA00022692"/>
    </source>
</evidence>
<dbReference type="EMBL" id="WTVM01000153">
    <property type="protein sequence ID" value="NMG04767.1"/>
    <property type="molecule type" value="Genomic_DNA"/>
</dbReference>
<dbReference type="PANTHER" id="PTHR30151:SF0">
    <property type="entry name" value="ABC TRANSPORTER PERMEASE PROTEIN MJ0413-RELATED"/>
    <property type="match status" value="1"/>
</dbReference>
<dbReference type="RefSeq" id="WP_168989407.1">
    <property type="nucleotide sequence ID" value="NZ_CAWPHM010000059.1"/>
</dbReference>
<dbReference type="Proteomes" id="UP000599523">
    <property type="component" value="Unassembled WGS sequence"/>
</dbReference>
<dbReference type="PROSITE" id="PS50928">
    <property type="entry name" value="ABC_TM1"/>
    <property type="match status" value="1"/>
</dbReference>
<comment type="similarity">
    <text evidence="7">Belongs to the binding-protein-dependent transport system permease family.</text>
</comment>
<keyword evidence="10" id="KW-1185">Reference proteome</keyword>
<reference evidence="9" key="1">
    <citation type="submission" date="2019-12" db="EMBL/GenBank/DDBJ databases">
        <title>Comparative genomics gives insights into the taxonomy of the Azoarcus-Aromatoleum group and reveals separate origins of nif in the plant-associated Azoarcus and non-plant-associated Aromatoleum sub-groups.</title>
        <authorList>
            <person name="Lafos M."/>
            <person name="Maluk M."/>
            <person name="Batista M."/>
            <person name="Junghare M."/>
            <person name="Carmona M."/>
            <person name="Faoro H."/>
            <person name="Cruz L.M."/>
            <person name="Battistoni F."/>
            <person name="De Souza E."/>
            <person name="Pedrosa F."/>
            <person name="Chen W.-M."/>
            <person name="Poole P.S."/>
            <person name="Dixon R.A."/>
            <person name="James E.K."/>
        </authorList>
    </citation>
    <scope>NUCLEOTIDE SEQUENCE</scope>
    <source>
        <strain evidence="9">NSC3</strain>
    </source>
</reference>
<gene>
    <name evidence="9" type="ORF">GPA21_17585</name>
</gene>
<organism evidence="9 10">
    <name type="scientific">Azoarcus taiwanensis</name>
    <dbReference type="NCBI Taxonomy" id="666964"/>
    <lineage>
        <taxon>Bacteria</taxon>
        <taxon>Pseudomonadati</taxon>
        <taxon>Pseudomonadota</taxon>
        <taxon>Betaproteobacteria</taxon>
        <taxon>Rhodocyclales</taxon>
        <taxon>Zoogloeaceae</taxon>
        <taxon>Azoarcus</taxon>
    </lineage>
</organism>
<feature type="transmembrane region" description="Helical" evidence="7">
    <location>
        <begin position="229"/>
        <end position="248"/>
    </location>
</feature>
<dbReference type="AlphaFoldDB" id="A0A972F9P2"/>
<evidence type="ECO:0000313" key="9">
    <source>
        <dbReference type="EMBL" id="NMG04767.1"/>
    </source>
</evidence>
<name>A0A972F9P2_9RHOO</name>
<feature type="transmembrane region" description="Helical" evidence="7">
    <location>
        <begin position="12"/>
        <end position="32"/>
    </location>
</feature>
<dbReference type="InterPro" id="IPR035906">
    <property type="entry name" value="MetI-like_sf"/>
</dbReference>
<proteinExistence type="inferred from homology"/>
<feature type="transmembrane region" description="Helical" evidence="7">
    <location>
        <begin position="177"/>
        <end position="198"/>
    </location>
</feature>
<feature type="transmembrane region" description="Helical" evidence="7">
    <location>
        <begin position="106"/>
        <end position="127"/>
    </location>
</feature>
<keyword evidence="3" id="KW-1003">Cell membrane</keyword>
<keyword evidence="5 7" id="KW-1133">Transmembrane helix</keyword>
<feature type="domain" description="ABC transmembrane type-1" evidence="8">
    <location>
        <begin position="67"/>
        <end position="252"/>
    </location>
</feature>
<dbReference type="PANTHER" id="PTHR30151">
    <property type="entry name" value="ALKANE SULFONATE ABC TRANSPORTER-RELATED, MEMBRANE SUBUNIT"/>
    <property type="match status" value="1"/>
</dbReference>
<evidence type="ECO:0000256" key="1">
    <source>
        <dbReference type="ARBA" id="ARBA00004651"/>
    </source>
</evidence>
<dbReference type="Pfam" id="PF00528">
    <property type="entry name" value="BPD_transp_1"/>
    <property type="match status" value="1"/>
</dbReference>
<dbReference type="SUPFAM" id="SSF161098">
    <property type="entry name" value="MetI-like"/>
    <property type="match status" value="1"/>
</dbReference>
<evidence type="ECO:0000259" key="8">
    <source>
        <dbReference type="PROSITE" id="PS50928"/>
    </source>
</evidence>
<feature type="transmembrane region" description="Helical" evidence="7">
    <location>
        <begin position="133"/>
        <end position="156"/>
    </location>
</feature>
<keyword evidence="6 7" id="KW-0472">Membrane</keyword>
<evidence type="ECO:0000256" key="3">
    <source>
        <dbReference type="ARBA" id="ARBA00022475"/>
    </source>
</evidence>
<evidence type="ECO:0000313" key="10">
    <source>
        <dbReference type="Proteomes" id="UP000599523"/>
    </source>
</evidence>
<sequence length="262" mass="28113">MKNISRWLAGLPAYLWSGWGAIASLLLMLAAWEWASGLYGELILPDPRSAASTLMQMLASGAAWPELQVTARRALSGFVLALAAGSALGMAAGVSMTASMMSRPIVTVLIGTPPIAWLVLALLWFGAGDGTPVFTVFIAAFPVIFVGAMQGARTLDGQLRELARTLRMPATMRFTDLYLPHMLSYLFPAWITALGISWKVVVMAELLASSDGVGAALAVTRSHLDTPATLAWIMAIVSLLLAVEYLVLEPIKREVERWRAAA</sequence>
<evidence type="ECO:0000256" key="2">
    <source>
        <dbReference type="ARBA" id="ARBA00022448"/>
    </source>
</evidence>
<keyword evidence="2 7" id="KW-0813">Transport</keyword>
<protein>
    <submittedName>
        <fullName evidence="9">ABC transporter permease subunit</fullName>
    </submittedName>
</protein>
<dbReference type="CDD" id="cd06261">
    <property type="entry name" value="TM_PBP2"/>
    <property type="match status" value="1"/>
</dbReference>
<evidence type="ECO:0000256" key="6">
    <source>
        <dbReference type="ARBA" id="ARBA00023136"/>
    </source>
</evidence>
<dbReference type="Gene3D" id="1.10.3720.10">
    <property type="entry name" value="MetI-like"/>
    <property type="match status" value="1"/>
</dbReference>
<dbReference type="InterPro" id="IPR000515">
    <property type="entry name" value="MetI-like"/>
</dbReference>
<evidence type="ECO:0000256" key="7">
    <source>
        <dbReference type="RuleBase" id="RU363032"/>
    </source>
</evidence>
<keyword evidence="4 7" id="KW-0812">Transmembrane</keyword>
<accession>A0A972F9P2</accession>